<evidence type="ECO:0000256" key="1">
    <source>
        <dbReference type="SAM" id="MobiDB-lite"/>
    </source>
</evidence>
<dbReference type="GO" id="GO:0005975">
    <property type="term" value="P:carbohydrate metabolic process"/>
    <property type="evidence" value="ECO:0007669"/>
    <property type="project" value="UniProtKB-ARBA"/>
</dbReference>
<keyword evidence="3" id="KW-1185">Reference proteome</keyword>
<reference evidence="2 3" key="1">
    <citation type="journal article" date="1991" name="Int. J. Syst. Bacteriol.">
        <title>Description of the erythromycin-producing bacterium Arthrobacter sp. strain NRRL B-3381 as Aeromicrobium erythreum gen. nov., sp. nov.</title>
        <authorList>
            <person name="Miller E.S."/>
            <person name="Woese C.R."/>
            <person name="Brenner S."/>
        </authorList>
    </citation>
    <scope>NUCLEOTIDE SEQUENCE [LARGE SCALE GENOMIC DNA]</scope>
    <source>
        <strain evidence="2 3">AR18</strain>
    </source>
</reference>
<dbReference type="PATRIC" id="fig|2041.4.peg.741"/>
<proteinExistence type="predicted"/>
<feature type="region of interest" description="Disordered" evidence="1">
    <location>
        <begin position="593"/>
        <end position="614"/>
    </location>
</feature>
<evidence type="ECO:0000313" key="2">
    <source>
        <dbReference type="EMBL" id="ALX03843.1"/>
    </source>
</evidence>
<dbReference type="Proteomes" id="UP000067689">
    <property type="component" value="Chromosome"/>
</dbReference>
<dbReference type="AlphaFoldDB" id="A0A0U3KFP9"/>
<protein>
    <submittedName>
        <fullName evidence="2">Fibronectin</fullName>
    </submittedName>
</protein>
<gene>
    <name evidence="2" type="ORF">AERYTH_03555</name>
</gene>
<dbReference type="Gene3D" id="2.60.40.10">
    <property type="entry name" value="Immunoglobulins"/>
    <property type="match status" value="3"/>
</dbReference>
<name>A0A0U3KFP9_9ACTN</name>
<feature type="compositionally biased region" description="Polar residues" evidence="1">
    <location>
        <begin position="593"/>
        <end position="608"/>
    </location>
</feature>
<organism evidence="2 3">
    <name type="scientific">Aeromicrobium erythreum</name>
    <dbReference type="NCBI Taxonomy" id="2041"/>
    <lineage>
        <taxon>Bacteria</taxon>
        <taxon>Bacillati</taxon>
        <taxon>Actinomycetota</taxon>
        <taxon>Actinomycetes</taxon>
        <taxon>Propionibacteriales</taxon>
        <taxon>Nocardioidaceae</taxon>
        <taxon>Aeromicrobium</taxon>
    </lineage>
</organism>
<dbReference type="InterPro" id="IPR013783">
    <property type="entry name" value="Ig-like_fold"/>
</dbReference>
<sequence length="614" mass="62237">MNARHLAPAPARRRLPLVGLVAVLVAVAVSATGFSSATFTARTMNSVSTVTAAADWTPPTVAVTPPTGGSVSGTATIAATASDAQSGVAQVVVQYQAADAATWTTLCTDTTAPYSCAWDTRTGTTPDGPYDLRAVATDRAGYSTTSDVVRTYVANSFAIALSPVADAVSGTVTATMTVYNAGLPFGTPRLEYAPAGSGRWTTACTGVLLVSNVATCQWSTASLADGSYDLRAAVVAGVTTYTSVVQTDVLVDNTRPTVTMVDPGTPLSGVRTFAATASDAGAGVDTVDLQYVAGTSGTWRSLCTVTAAPWSCRFDTTALPDGTYSVRAVATDGVGLQTTSAVVTGRVVDNTVSSVSMTDPGTYLTGTVTLAASANAPAGATSVRIQRAVAGSGTWTDVCTDTTAPYSCAFDTRTVADGSIDLRAVLLDARGTTTVSSIVAGRVVDNSPVRALDVQAANGGGTVGRLDSGDTVTLTYSEKVSPASLVAGWDGTARAVTVRLRDGAVSSVGFGSRDDTLDVPGLNLGSINLRADYLKNGKTLQWNGTVTASTVTVGTATRTVVTIRLGAVSSGTGLRTVTTAATMVWSPSASATDLTGQKCSTAPATETGTADRDF</sequence>
<evidence type="ECO:0000313" key="3">
    <source>
        <dbReference type="Proteomes" id="UP000067689"/>
    </source>
</evidence>
<dbReference type="KEGG" id="aer:AERYTH_03555"/>
<accession>A0A0U3KFP9</accession>
<dbReference type="Pfam" id="PF17957">
    <property type="entry name" value="Big_7"/>
    <property type="match status" value="3"/>
</dbReference>
<dbReference type="EMBL" id="CP011502">
    <property type="protein sequence ID" value="ALX03843.1"/>
    <property type="molecule type" value="Genomic_DNA"/>
</dbReference>
<dbReference type="STRING" id="2041.AERYTH_03555"/>